<evidence type="ECO:0000256" key="1">
    <source>
        <dbReference type="SAM" id="SignalP"/>
    </source>
</evidence>
<accession>A0ABT7ZQM3</accession>
<evidence type="ECO:0000313" key="2">
    <source>
        <dbReference type="EMBL" id="MDN3491269.1"/>
    </source>
</evidence>
<dbReference type="Proteomes" id="UP001231197">
    <property type="component" value="Unassembled WGS sequence"/>
</dbReference>
<sequence length="57" mass="6202">MKTLKITFALATLLLLTVSGVQSEPNLFLEKAEISQPTKIDLLAHGKKTKLKPPTQG</sequence>
<evidence type="ECO:0000313" key="3">
    <source>
        <dbReference type="Proteomes" id="UP001231197"/>
    </source>
</evidence>
<dbReference type="EMBL" id="JASDDK010000001">
    <property type="protein sequence ID" value="MDN3491269.1"/>
    <property type="molecule type" value="Genomic_DNA"/>
</dbReference>
<feature type="chain" id="PRO_5045526957" evidence="1">
    <location>
        <begin position="24"/>
        <end position="57"/>
    </location>
</feature>
<keyword evidence="3" id="KW-1185">Reference proteome</keyword>
<name>A0ABT7ZQM3_9FLAO</name>
<organism evidence="2 3">
    <name type="scientific">Winogradskyella bathintestinalis</name>
    <dbReference type="NCBI Taxonomy" id="3035208"/>
    <lineage>
        <taxon>Bacteria</taxon>
        <taxon>Pseudomonadati</taxon>
        <taxon>Bacteroidota</taxon>
        <taxon>Flavobacteriia</taxon>
        <taxon>Flavobacteriales</taxon>
        <taxon>Flavobacteriaceae</taxon>
        <taxon>Winogradskyella</taxon>
    </lineage>
</organism>
<feature type="signal peptide" evidence="1">
    <location>
        <begin position="1"/>
        <end position="23"/>
    </location>
</feature>
<proteinExistence type="predicted"/>
<keyword evidence="1" id="KW-0732">Signal</keyword>
<dbReference type="RefSeq" id="WP_290205011.1">
    <property type="nucleotide sequence ID" value="NZ_JASDDK010000001.1"/>
</dbReference>
<protein>
    <submittedName>
        <fullName evidence="2">Uncharacterized protein</fullName>
    </submittedName>
</protein>
<reference evidence="2 3" key="1">
    <citation type="journal article" date="2023" name="Int. J. Syst. Evol. Microbiol.">
        <title>Winogradskyella bathintestinalis sp. nov., isolated from the intestine of the deep-sea loosejaw dragonfish, Malacosteus niger.</title>
        <authorList>
            <person name="Uniacke-Lowe S."/>
            <person name="Johnson C.N."/>
            <person name="Stanton C."/>
            <person name="Hill C."/>
            <person name="Ross P."/>
        </authorList>
    </citation>
    <scope>NUCLEOTIDE SEQUENCE [LARGE SCALE GENOMIC DNA]</scope>
    <source>
        <strain evidence="2 3">APC 3343</strain>
    </source>
</reference>
<comment type="caution">
    <text evidence="2">The sequence shown here is derived from an EMBL/GenBank/DDBJ whole genome shotgun (WGS) entry which is preliminary data.</text>
</comment>
<gene>
    <name evidence="2" type="ORF">QMA06_00950</name>
</gene>